<dbReference type="AlphaFoldDB" id="A0A0B8NPP9"/>
<organism evidence="2 3">
    <name type="scientific">Nocardia seriolae</name>
    <dbReference type="NCBI Taxonomy" id="37332"/>
    <lineage>
        <taxon>Bacteria</taxon>
        <taxon>Bacillati</taxon>
        <taxon>Actinomycetota</taxon>
        <taxon>Actinomycetes</taxon>
        <taxon>Mycobacteriales</taxon>
        <taxon>Nocardiaceae</taxon>
        <taxon>Nocardia</taxon>
    </lineage>
</organism>
<evidence type="ECO:0000313" key="2">
    <source>
        <dbReference type="EMBL" id="GAP32630.1"/>
    </source>
</evidence>
<dbReference type="Proteomes" id="UP000037179">
    <property type="component" value="Unassembled WGS sequence"/>
</dbReference>
<gene>
    <name evidence="2" type="ORF">NSK11_contig00170-0003</name>
</gene>
<comment type="caution">
    <text evidence="2">The sequence shown here is derived from an EMBL/GenBank/DDBJ whole genome shotgun (WGS) entry which is preliminary data.</text>
</comment>
<keyword evidence="1" id="KW-0812">Transmembrane</keyword>
<name>A0A0B8NPP9_9NOCA</name>
<evidence type="ECO:0000256" key="1">
    <source>
        <dbReference type="SAM" id="Phobius"/>
    </source>
</evidence>
<reference evidence="2 3" key="2">
    <citation type="journal article" date="2016" name="Genome Announc.">
        <title>Draft Genome Sequence of Erythromycin- and Oxytetracycline-Sensitive Nocardia seriolae Strain U-1 (NBRC 110359).</title>
        <authorList>
            <person name="Imajoh M."/>
            <person name="Sukeda M."/>
            <person name="Shimizu M."/>
            <person name="Yamane J."/>
            <person name="Ohnishi K."/>
            <person name="Oshima S."/>
        </authorList>
    </citation>
    <scope>NUCLEOTIDE SEQUENCE [LARGE SCALE GENOMIC DNA]</scope>
    <source>
        <strain evidence="2 3">U-1</strain>
    </source>
</reference>
<feature type="transmembrane region" description="Helical" evidence="1">
    <location>
        <begin position="138"/>
        <end position="161"/>
    </location>
</feature>
<accession>A0A0B8NPP9</accession>
<keyword evidence="1" id="KW-0472">Membrane</keyword>
<feature type="transmembrane region" description="Helical" evidence="1">
    <location>
        <begin position="38"/>
        <end position="57"/>
    </location>
</feature>
<dbReference type="GeneID" id="93372428"/>
<sequence>MAEHAKPWTFGDFVRRFVIGMRDQLRQRLPGDTWRGRLRFIAGLIAIWFCLLVPYSYPRAETYLTGDPVTARITRCDTPSGGNGPRRGYWCDGSWTLRDGTRGSARIEGIAQRTPVPVGTPIAVRATADSAVTDSARWIIQLTVGVLGCLITAVLIARLFVHLIRATRPPGGTPPSPPRGPHEM</sequence>
<dbReference type="EMBL" id="BBYQ01000170">
    <property type="protein sequence ID" value="GAP32630.1"/>
    <property type="molecule type" value="Genomic_DNA"/>
</dbReference>
<evidence type="ECO:0000313" key="3">
    <source>
        <dbReference type="Proteomes" id="UP000037179"/>
    </source>
</evidence>
<dbReference type="RefSeq" id="WP_084978550.1">
    <property type="nucleotide sequence ID" value="NZ_AP017900.1"/>
</dbReference>
<keyword evidence="3" id="KW-1185">Reference proteome</keyword>
<keyword evidence="1" id="KW-1133">Transmembrane helix</keyword>
<reference evidence="3" key="1">
    <citation type="submission" date="2015-07" db="EMBL/GenBank/DDBJ databases">
        <title>Nocardia seriolae U-1 whole genome shotgun sequence.</title>
        <authorList>
            <person name="Imajoh M."/>
            <person name="Fukumoto Y."/>
            <person name="Sukeda M."/>
            <person name="Yamane J."/>
            <person name="Yamasaki K."/>
            <person name="Shimizu M."/>
            <person name="Ohnishi K."/>
            <person name="Oshima S."/>
        </authorList>
    </citation>
    <scope>NUCLEOTIDE SEQUENCE [LARGE SCALE GENOMIC DNA]</scope>
    <source>
        <strain evidence="3">U-1</strain>
    </source>
</reference>
<protein>
    <submittedName>
        <fullName evidence="2">Uncharacterized protein</fullName>
    </submittedName>
</protein>
<proteinExistence type="predicted"/>